<feature type="signal peptide" evidence="4">
    <location>
        <begin position="1"/>
        <end position="21"/>
    </location>
</feature>
<dbReference type="SMART" id="SM00108">
    <property type="entry name" value="B_lectin"/>
    <property type="match status" value="1"/>
</dbReference>
<gene>
    <name evidence="6" type="ORF">V6N12_069502</name>
</gene>
<keyword evidence="7" id="KW-1185">Reference proteome</keyword>
<evidence type="ECO:0000313" key="6">
    <source>
        <dbReference type="EMBL" id="KAK8579173.1"/>
    </source>
</evidence>
<keyword evidence="2" id="KW-1015">Disulfide bond</keyword>
<name>A0ABR2FE46_9ROSI</name>
<feature type="domain" description="Bulb-type lectin" evidence="5">
    <location>
        <begin position="22"/>
        <end position="145"/>
    </location>
</feature>
<dbReference type="PROSITE" id="PS50927">
    <property type="entry name" value="BULB_LECTIN"/>
    <property type="match status" value="1"/>
</dbReference>
<dbReference type="Proteomes" id="UP001472677">
    <property type="component" value="Unassembled WGS sequence"/>
</dbReference>
<protein>
    <recommendedName>
        <fullName evidence="5">Bulb-type lectin domain-containing protein</fullName>
    </recommendedName>
</protein>
<dbReference type="InterPro" id="IPR036426">
    <property type="entry name" value="Bulb-type_lectin_dom_sf"/>
</dbReference>
<comment type="caution">
    <text evidence="6">The sequence shown here is derived from an EMBL/GenBank/DDBJ whole genome shotgun (WGS) entry which is preliminary data.</text>
</comment>
<keyword evidence="3" id="KW-0325">Glycoprotein</keyword>
<dbReference type="EMBL" id="JBBPBM010000006">
    <property type="protein sequence ID" value="KAK8579173.1"/>
    <property type="molecule type" value="Genomic_DNA"/>
</dbReference>
<feature type="chain" id="PRO_5045363436" description="Bulb-type lectin domain-containing protein" evidence="4">
    <location>
        <begin position="22"/>
        <end position="314"/>
    </location>
</feature>
<dbReference type="CDD" id="cd00028">
    <property type="entry name" value="B_lectin"/>
    <property type="match status" value="1"/>
</dbReference>
<dbReference type="Gene3D" id="2.90.10.10">
    <property type="entry name" value="Bulb-type lectin domain"/>
    <property type="match status" value="1"/>
</dbReference>
<evidence type="ECO:0000256" key="2">
    <source>
        <dbReference type="ARBA" id="ARBA00023157"/>
    </source>
</evidence>
<sequence length="314" mass="35672">MEVLMYLFLFFLFIFVLKASALTIITPGESIKDGETLESDNGTFQLGFFTPGDSKSKNRYVGIWYKVSNTTVVWVANREAPVSDNNGVLSFDNRGILALFNATNGLLWSSSNKGTTPREPVLKLFDWGNLVVKERNDGDPLNYYWESFDYPCDNFLPGMKIGKNLVTGFEFYVSSWKSSDDPSQGQYSLRIDTRGFPQVVVKKGSETVYRAGSWDGHYLSGRKPEDNPIPLYSYEFVMTQTEVYFRSEILNSSFISSVSYGTKGDENGRLSQRRKPIYVPLTAYVDHMKAADPTGSHRVLAWKDLFQNRRLFVV</sequence>
<reference evidence="6 7" key="1">
    <citation type="journal article" date="2024" name="G3 (Bethesda)">
        <title>Genome assembly of Hibiscus sabdariffa L. provides insights into metabolisms of medicinal natural products.</title>
        <authorList>
            <person name="Kim T."/>
        </authorList>
    </citation>
    <scope>NUCLEOTIDE SEQUENCE [LARGE SCALE GENOMIC DNA]</scope>
    <source>
        <strain evidence="6">TK-2024</strain>
        <tissue evidence="6">Old leaves</tissue>
    </source>
</reference>
<dbReference type="SUPFAM" id="SSF51110">
    <property type="entry name" value="alpha-D-mannose-specific plant lectins"/>
    <property type="match status" value="1"/>
</dbReference>
<keyword evidence="1 4" id="KW-0732">Signal</keyword>
<evidence type="ECO:0000259" key="5">
    <source>
        <dbReference type="PROSITE" id="PS50927"/>
    </source>
</evidence>
<evidence type="ECO:0000256" key="4">
    <source>
        <dbReference type="SAM" id="SignalP"/>
    </source>
</evidence>
<dbReference type="PANTHER" id="PTHR32444:SF183">
    <property type="entry name" value="APPLE DOMAIN-CONTAINING PROTEIN"/>
    <property type="match status" value="1"/>
</dbReference>
<evidence type="ECO:0000256" key="1">
    <source>
        <dbReference type="ARBA" id="ARBA00022729"/>
    </source>
</evidence>
<organism evidence="6 7">
    <name type="scientific">Hibiscus sabdariffa</name>
    <name type="common">roselle</name>
    <dbReference type="NCBI Taxonomy" id="183260"/>
    <lineage>
        <taxon>Eukaryota</taxon>
        <taxon>Viridiplantae</taxon>
        <taxon>Streptophyta</taxon>
        <taxon>Embryophyta</taxon>
        <taxon>Tracheophyta</taxon>
        <taxon>Spermatophyta</taxon>
        <taxon>Magnoliopsida</taxon>
        <taxon>eudicotyledons</taxon>
        <taxon>Gunneridae</taxon>
        <taxon>Pentapetalae</taxon>
        <taxon>rosids</taxon>
        <taxon>malvids</taxon>
        <taxon>Malvales</taxon>
        <taxon>Malvaceae</taxon>
        <taxon>Malvoideae</taxon>
        <taxon>Hibiscus</taxon>
    </lineage>
</organism>
<proteinExistence type="predicted"/>
<accession>A0ABR2FE46</accession>
<dbReference type="Pfam" id="PF01453">
    <property type="entry name" value="B_lectin"/>
    <property type="match status" value="1"/>
</dbReference>
<dbReference type="InterPro" id="IPR001480">
    <property type="entry name" value="Bulb-type_lectin_dom"/>
</dbReference>
<evidence type="ECO:0000313" key="7">
    <source>
        <dbReference type="Proteomes" id="UP001472677"/>
    </source>
</evidence>
<dbReference type="PANTHER" id="PTHR32444">
    <property type="entry name" value="BULB-TYPE LECTIN DOMAIN-CONTAINING PROTEIN"/>
    <property type="match status" value="1"/>
</dbReference>
<evidence type="ECO:0000256" key="3">
    <source>
        <dbReference type="ARBA" id="ARBA00023180"/>
    </source>
</evidence>